<organism evidence="1 2">
    <name type="scientific">Dehalobacter restrictus</name>
    <dbReference type="NCBI Taxonomy" id="55583"/>
    <lineage>
        <taxon>Bacteria</taxon>
        <taxon>Bacillati</taxon>
        <taxon>Bacillota</taxon>
        <taxon>Clostridia</taxon>
        <taxon>Eubacteriales</taxon>
        <taxon>Desulfitobacteriaceae</taxon>
        <taxon>Dehalobacter</taxon>
    </lineage>
</organism>
<proteinExistence type="predicted"/>
<dbReference type="AlphaFoldDB" id="A0A857DNI7"/>
<dbReference type="NCBIfam" id="NF033819">
    <property type="entry name" value="IS66_TnpB"/>
    <property type="match status" value="1"/>
</dbReference>
<dbReference type="Pfam" id="PF05717">
    <property type="entry name" value="TnpB_IS66"/>
    <property type="match status" value="1"/>
</dbReference>
<evidence type="ECO:0000313" key="1">
    <source>
        <dbReference type="EMBL" id="QHA01962.1"/>
    </source>
</evidence>
<accession>A0A857DNI7</accession>
<sequence length="77" mass="8937">MDGLASIVQQKFRLDPFTNPLFLFCGRRCDRIKVLYWEGNGFVLLYKRLENGRFQWPRSVAEAQALTPRSTGGSWKV</sequence>
<protein>
    <submittedName>
        <fullName evidence="1">IS66 family insertion sequence element accessory protein TnpB</fullName>
    </submittedName>
</protein>
<dbReference type="PANTHER" id="PTHR36455:SF1">
    <property type="entry name" value="BLR8292 PROTEIN"/>
    <property type="match status" value="1"/>
</dbReference>
<gene>
    <name evidence="1" type="primary">tnpB</name>
    <name evidence="1" type="ORF">GQ588_13250</name>
</gene>
<reference evidence="1 2" key="1">
    <citation type="submission" date="2019-12" db="EMBL/GenBank/DDBJ databases">
        <title>Sequence classification of anaerobic respiratory reductive dehalogenases: First we see many, then we see few.</title>
        <authorList>
            <person name="Molenda O."/>
            <person name="Puentes Jacome L.A."/>
            <person name="Cao X."/>
            <person name="Nesbo C.L."/>
            <person name="Tang S."/>
            <person name="Morson N."/>
            <person name="Patron J."/>
            <person name="Lomheim L."/>
            <person name="Wishart D.S."/>
            <person name="Edwards E.A."/>
        </authorList>
    </citation>
    <scope>NUCLEOTIDE SEQUENCE [LARGE SCALE GENOMIC DNA]</scope>
    <source>
        <strain evidence="1 2">12DCA</strain>
    </source>
</reference>
<dbReference type="EMBL" id="CP046996">
    <property type="protein sequence ID" value="QHA01962.1"/>
    <property type="molecule type" value="Genomic_DNA"/>
</dbReference>
<dbReference type="Proteomes" id="UP000430508">
    <property type="component" value="Chromosome"/>
</dbReference>
<dbReference type="InterPro" id="IPR008878">
    <property type="entry name" value="Transposase_IS66_Orf2"/>
</dbReference>
<dbReference type="PANTHER" id="PTHR36455">
    <property type="match status" value="1"/>
</dbReference>
<name>A0A857DNI7_9FIRM</name>
<evidence type="ECO:0000313" key="2">
    <source>
        <dbReference type="Proteomes" id="UP000430508"/>
    </source>
</evidence>